<keyword evidence="2 3" id="KW-0456">Lyase</keyword>
<dbReference type="SUPFAM" id="SSF51569">
    <property type="entry name" value="Aldolase"/>
    <property type="match status" value="1"/>
</dbReference>
<sequence>MKKNITVDNRRAFLNKLLVGLSGAVLPWGAFAAMRSNKTVRSTILQEEKVFVPVMLTAYKDDGSIDYDGMDRLIDHYLAKGAKGFFANCLSSEMYDLSDEEKLKLTQHVVNRIKGKYPVVATGSFGETMVQKAEFAKRMKDTGVDAVILITSHFAGKEEGDATMIKNLEAFLKHTGDIPFGTYECPSPYKRILSPEVLRFLLQTDLMVYHKDTTENMAHITEKLSVSEGSRLGLYNAHIGSAVASLRAGAAGLSPIAGNFYPELITWVCDHASEPGSKQDADWLQQKLVETEPLISKQYQLGARYFLNKEGVNLAIKSRKSGDPLSKAQTKVLDRIFEDLQDWKGRLGIHTS</sequence>
<evidence type="ECO:0000256" key="2">
    <source>
        <dbReference type="ARBA" id="ARBA00023239"/>
    </source>
</evidence>
<organism evidence="4 5">
    <name type="scientific">Negadavirga shengliensis</name>
    <dbReference type="NCBI Taxonomy" id="1389218"/>
    <lineage>
        <taxon>Bacteria</taxon>
        <taxon>Pseudomonadati</taxon>
        <taxon>Bacteroidota</taxon>
        <taxon>Cytophagia</taxon>
        <taxon>Cytophagales</taxon>
        <taxon>Cyclobacteriaceae</taxon>
        <taxon>Negadavirga</taxon>
    </lineage>
</organism>
<dbReference type="PANTHER" id="PTHR12128:SF66">
    <property type="entry name" value="4-HYDROXY-2-OXOGLUTARATE ALDOLASE, MITOCHONDRIAL"/>
    <property type="match status" value="1"/>
</dbReference>
<name>A0ABV9SUW3_9BACT</name>
<comment type="similarity">
    <text evidence="1 3">Belongs to the DapA family.</text>
</comment>
<accession>A0ABV9SUW3</accession>
<keyword evidence="5" id="KW-1185">Reference proteome</keyword>
<protein>
    <submittedName>
        <fullName evidence="4">Dihydrodipicolinate synthase family protein</fullName>
    </submittedName>
</protein>
<gene>
    <name evidence="4" type="ORF">ACFPFU_00280</name>
</gene>
<reference evidence="5" key="1">
    <citation type="journal article" date="2019" name="Int. J. Syst. Evol. Microbiol.">
        <title>The Global Catalogue of Microorganisms (GCM) 10K type strain sequencing project: providing services to taxonomists for standard genome sequencing and annotation.</title>
        <authorList>
            <consortium name="The Broad Institute Genomics Platform"/>
            <consortium name="The Broad Institute Genome Sequencing Center for Infectious Disease"/>
            <person name="Wu L."/>
            <person name="Ma J."/>
        </authorList>
    </citation>
    <scope>NUCLEOTIDE SEQUENCE [LARGE SCALE GENOMIC DNA]</scope>
    <source>
        <strain evidence="5">CGMCC 4.7466</strain>
    </source>
</reference>
<dbReference type="SMART" id="SM01130">
    <property type="entry name" value="DHDPS"/>
    <property type="match status" value="1"/>
</dbReference>
<dbReference type="Proteomes" id="UP001595818">
    <property type="component" value="Unassembled WGS sequence"/>
</dbReference>
<dbReference type="RefSeq" id="WP_377060357.1">
    <property type="nucleotide sequence ID" value="NZ_JBHSJJ010000001.1"/>
</dbReference>
<proteinExistence type="inferred from homology"/>
<dbReference type="EMBL" id="JBHSJJ010000001">
    <property type="protein sequence ID" value="MFC4870104.1"/>
    <property type="molecule type" value="Genomic_DNA"/>
</dbReference>
<evidence type="ECO:0000256" key="1">
    <source>
        <dbReference type="ARBA" id="ARBA00007592"/>
    </source>
</evidence>
<dbReference type="PIRSF" id="PIRSF001365">
    <property type="entry name" value="DHDPS"/>
    <property type="match status" value="1"/>
</dbReference>
<evidence type="ECO:0000256" key="3">
    <source>
        <dbReference type="PIRNR" id="PIRNR001365"/>
    </source>
</evidence>
<dbReference type="CDD" id="cd00408">
    <property type="entry name" value="DHDPS-like"/>
    <property type="match status" value="1"/>
</dbReference>
<evidence type="ECO:0000313" key="4">
    <source>
        <dbReference type="EMBL" id="MFC4870104.1"/>
    </source>
</evidence>
<dbReference type="Gene3D" id="3.20.20.70">
    <property type="entry name" value="Aldolase class I"/>
    <property type="match status" value="1"/>
</dbReference>
<evidence type="ECO:0000313" key="5">
    <source>
        <dbReference type="Proteomes" id="UP001595818"/>
    </source>
</evidence>
<dbReference type="Pfam" id="PF00701">
    <property type="entry name" value="DHDPS"/>
    <property type="match status" value="1"/>
</dbReference>
<comment type="caution">
    <text evidence="4">The sequence shown here is derived from an EMBL/GenBank/DDBJ whole genome shotgun (WGS) entry which is preliminary data.</text>
</comment>
<dbReference type="InterPro" id="IPR013785">
    <property type="entry name" value="Aldolase_TIM"/>
</dbReference>
<dbReference type="PANTHER" id="PTHR12128">
    <property type="entry name" value="DIHYDRODIPICOLINATE SYNTHASE"/>
    <property type="match status" value="1"/>
</dbReference>
<dbReference type="InterPro" id="IPR002220">
    <property type="entry name" value="DapA-like"/>
</dbReference>